<gene>
    <name evidence="2" type="ORF">NDU88_003186</name>
</gene>
<proteinExistence type="predicted"/>
<dbReference type="AlphaFoldDB" id="A0AAV7V0L4"/>
<reference evidence="2" key="1">
    <citation type="journal article" date="2022" name="bioRxiv">
        <title>Sequencing and chromosome-scale assembly of the giantPleurodeles waltlgenome.</title>
        <authorList>
            <person name="Brown T."/>
            <person name="Elewa A."/>
            <person name="Iarovenko S."/>
            <person name="Subramanian E."/>
            <person name="Araus A.J."/>
            <person name="Petzold A."/>
            <person name="Susuki M."/>
            <person name="Suzuki K.-i.T."/>
            <person name="Hayashi T."/>
            <person name="Toyoda A."/>
            <person name="Oliveira C."/>
            <person name="Osipova E."/>
            <person name="Leigh N.D."/>
            <person name="Simon A."/>
            <person name="Yun M.H."/>
        </authorList>
    </citation>
    <scope>NUCLEOTIDE SEQUENCE</scope>
    <source>
        <strain evidence="2">20211129_DDA</strain>
        <tissue evidence="2">Liver</tissue>
    </source>
</reference>
<name>A0AAV7V0L4_PLEWA</name>
<feature type="region of interest" description="Disordered" evidence="1">
    <location>
        <begin position="31"/>
        <end position="64"/>
    </location>
</feature>
<dbReference type="EMBL" id="JANPWB010000004">
    <property type="protein sequence ID" value="KAJ1193890.1"/>
    <property type="molecule type" value="Genomic_DNA"/>
</dbReference>
<organism evidence="2 3">
    <name type="scientific">Pleurodeles waltl</name>
    <name type="common">Iberian ribbed newt</name>
    <dbReference type="NCBI Taxonomy" id="8319"/>
    <lineage>
        <taxon>Eukaryota</taxon>
        <taxon>Metazoa</taxon>
        <taxon>Chordata</taxon>
        <taxon>Craniata</taxon>
        <taxon>Vertebrata</taxon>
        <taxon>Euteleostomi</taxon>
        <taxon>Amphibia</taxon>
        <taxon>Batrachia</taxon>
        <taxon>Caudata</taxon>
        <taxon>Salamandroidea</taxon>
        <taxon>Salamandridae</taxon>
        <taxon>Pleurodelinae</taxon>
        <taxon>Pleurodeles</taxon>
    </lineage>
</organism>
<sequence length="79" mass="8840">MVDNHSSEQSVPCSVIEARLGFGHQQCTVHTEATTRAHTHRVTRGARPRFPGFAPPRSHQPRESDYLARKVFPLPAPPE</sequence>
<dbReference type="Proteomes" id="UP001066276">
    <property type="component" value="Chromosome 2_2"/>
</dbReference>
<evidence type="ECO:0000313" key="2">
    <source>
        <dbReference type="EMBL" id="KAJ1193890.1"/>
    </source>
</evidence>
<feature type="compositionally biased region" description="Low complexity" evidence="1">
    <location>
        <begin position="48"/>
        <end position="57"/>
    </location>
</feature>
<feature type="compositionally biased region" description="Basic residues" evidence="1">
    <location>
        <begin position="37"/>
        <end position="47"/>
    </location>
</feature>
<protein>
    <submittedName>
        <fullName evidence="2">Uncharacterized protein</fullName>
    </submittedName>
</protein>
<evidence type="ECO:0000313" key="3">
    <source>
        <dbReference type="Proteomes" id="UP001066276"/>
    </source>
</evidence>
<comment type="caution">
    <text evidence="2">The sequence shown here is derived from an EMBL/GenBank/DDBJ whole genome shotgun (WGS) entry which is preliminary data.</text>
</comment>
<accession>A0AAV7V0L4</accession>
<evidence type="ECO:0000256" key="1">
    <source>
        <dbReference type="SAM" id="MobiDB-lite"/>
    </source>
</evidence>
<keyword evidence="3" id="KW-1185">Reference proteome</keyword>